<proteinExistence type="predicted"/>
<dbReference type="EMBL" id="ML002219">
    <property type="protein sequence ID" value="RKP40205.1"/>
    <property type="molecule type" value="Genomic_DNA"/>
</dbReference>
<evidence type="ECO:0000313" key="2">
    <source>
        <dbReference type="Proteomes" id="UP000268162"/>
    </source>
</evidence>
<accession>A0A4Q0A276</accession>
<name>A0A4Q0A276_9FUNG</name>
<evidence type="ECO:0000313" key="1">
    <source>
        <dbReference type="EMBL" id="RKP40205.1"/>
    </source>
</evidence>
<keyword evidence="2" id="KW-1185">Reference proteome</keyword>
<sequence>MVFSHLPYDEVRRLSGVSRGLNGVSEYVLEGRPNDPKWKIESLMNRQLAQPESDGVWIQIFLQLSAVELHSAYTESLYRTIEVARLPSTPSAYEIDDSPSPSIPLSSLPESPLLNSIYQNHRNELLADWRFLSLPSLSEGHQQELFPFLRLIQTGETDSLIVLWIGLLGRLLDEDSLEPFASMVPVATRKSFEELAGILGNSPDITSVAKDAIQTLIYITVCTLAAAGEDGILAEFLHSLAGGSDEALLILQVGVVALLEFGLYRSEYGLIEVLRSRMSAEALLNTSTCLAQYNLTIALRGLGFQEPEPVDRTGVPFDIVCSLTLYNPWMLLILPKPDGPPTLALRVHVSEVEERIGETATPLRFMEESELPEIARL</sequence>
<reference evidence="2" key="1">
    <citation type="journal article" date="2018" name="Nat. Microbiol.">
        <title>Leveraging single-cell genomics to expand the fungal tree of life.</title>
        <authorList>
            <person name="Ahrendt S.R."/>
            <person name="Quandt C.A."/>
            <person name="Ciobanu D."/>
            <person name="Clum A."/>
            <person name="Salamov A."/>
            <person name="Andreopoulos B."/>
            <person name="Cheng J.F."/>
            <person name="Woyke T."/>
            <person name="Pelin A."/>
            <person name="Henrissat B."/>
            <person name="Reynolds N.K."/>
            <person name="Benny G.L."/>
            <person name="Smith M.E."/>
            <person name="James T.Y."/>
            <person name="Grigoriev I.V."/>
        </authorList>
    </citation>
    <scope>NUCLEOTIDE SEQUENCE [LARGE SCALE GENOMIC DNA]</scope>
    <source>
        <strain evidence="2">RSA 468</strain>
    </source>
</reference>
<organism evidence="1 2">
    <name type="scientific">Dimargaris cristalligena</name>
    <dbReference type="NCBI Taxonomy" id="215637"/>
    <lineage>
        <taxon>Eukaryota</taxon>
        <taxon>Fungi</taxon>
        <taxon>Fungi incertae sedis</taxon>
        <taxon>Zoopagomycota</taxon>
        <taxon>Kickxellomycotina</taxon>
        <taxon>Dimargaritomycetes</taxon>
        <taxon>Dimargaritales</taxon>
        <taxon>Dimargaritaceae</taxon>
        <taxon>Dimargaris</taxon>
    </lineage>
</organism>
<dbReference type="Proteomes" id="UP000268162">
    <property type="component" value="Unassembled WGS sequence"/>
</dbReference>
<protein>
    <submittedName>
        <fullName evidence="1">Uncharacterized protein</fullName>
    </submittedName>
</protein>
<dbReference type="AlphaFoldDB" id="A0A4Q0A276"/>
<gene>
    <name evidence="1" type="ORF">BJ085DRAFT_37591</name>
</gene>